<dbReference type="Proteomes" id="UP001055115">
    <property type="component" value="Unassembled WGS sequence"/>
</dbReference>
<evidence type="ECO:0000256" key="1">
    <source>
        <dbReference type="SAM" id="MobiDB-lite"/>
    </source>
</evidence>
<dbReference type="RefSeq" id="XP_049126810.1">
    <property type="nucleotide sequence ID" value="XM_049270853.1"/>
</dbReference>
<evidence type="ECO:0000313" key="2">
    <source>
        <dbReference type="EMBL" id="GKT44460.1"/>
    </source>
</evidence>
<comment type="caution">
    <text evidence="2">The sequence shown here is derived from an EMBL/GenBank/DDBJ whole genome shotgun (WGS) entry which is preliminary data.</text>
</comment>
<accession>A0AA37LD94</accession>
<organism evidence="2 3">
    <name type="scientific">Colletotrichum spaethianum</name>
    <dbReference type="NCBI Taxonomy" id="700344"/>
    <lineage>
        <taxon>Eukaryota</taxon>
        <taxon>Fungi</taxon>
        <taxon>Dikarya</taxon>
        <taxon>Ascomycota</taxon>
        <taxon>Pezizomycotina</taxon>
        <taxon>Sordariomycetes</taxon>
        <taxon>Hypocreomycetidae</taxon>
        <taxon>Glomerellales</taxon>
        <taxon>Glomerellaceae</taxon>
        <taxon>Colletotrichum</taxon>
        <taxon>Colletotrichum spaethianum species complex</taxon>
    </lineage>
</organism>
<dbReference type="GeneID" id="73325443"/>
<keyword evidence="3" id="KW-1185">Reference proteome</keyword>
<dbReference type="EMBL" id="BQXU01000010">
    <property type="protein sequence ID" value="GKT44460.1"/>
    <property type="molecule type" value="Genomic_DNA"/>
</dbReference>
<sequence length="155" mass="17092">MLLYGPVHDGDAQFQIGPKEPTHSTDALGSSDRDTEPADSDASHSDAASSHRDDPELFKVRKTTPEDFLSRLPSSLKILHIGRITAWFAMYRDALALAEQDPFRFPQIWKVSLEVLEGVVPPEEEIQSLNSAFNLSGITLCLGPVAECYLPGLDR</sequence>
<protein>
    <submittedName>
        <fullName evidence="2">Uncharacterized protein</fullName>
    </submittedName>
</protein>
<reference evidence="2 3" key="1">
    <citation type="submission" date="2022-03" db="EMBL/GenBank/DDBJ databases">
        <title>Genome data of Colletotrichum spp.</title>
        <authorList>
            <person name="Utami Y.D."/>
            <person name="Hiruma K."/>
        </authorList>
    </citation>
    <scope>NUCLEOTIDE SEQUENCE [LARGE SCALE GENOMIC DNA]</scope>
    <source>
        <strain evidence="2 3">MAFF 239500</strain>
    </source>
</reference>
<feature type="compositionally biased region" description="Basic and acidic residues" evidence="1">
    <location>
        <begin position="31"/>
        <end position="57"/>
    </location>
</feature>
<evidence type="ECO:0000313" key="3">
    <source>
        <dbReference type="Proteomes" id="UP001055115"/>
    </source>
</evidence>
<gene>
    <name evidence="2" type="ORF">ColSpa_04641</name>
</gene>
<name>A0AA37LD94_9PEZI</name>
<proteinExistence type="predicted"/>
<feature type="region of interest" description="Disordered" evidence="1">
    <location>
        <begin position="1"/>
        <end position="57"/>
    </location>
</feature>
<dbReference type="AlphaFoldDB" id="A0AA37LD94"/>